<dbReference type="PANTHER" id="PTHR38797:SF4">
    <property type="entry name" value="NUCLEAR PORE COMPLEX PROTEIN NUP85"/>
    <property type="match status" value="1"/>
</dbReference>
<name>A0A9P8F9G6_AURME</name>
<proteinExistence type="predicted"/>
<protein>
    <submittedName>
        <fullName evidence="1">Uncharacterized protein</fullName>
    </submittedName>
</protein>
<reference evidence="1" key="1">
    <citation type="journal article" date="2021" name="J Fungi (Basel)">
        <title>Virulence traits and population genomics of the black yeast Aureobasidium melanogenum.</title>
        <authorList>
            <person name="Cernosa A."/>
            <person name="Sun X."/>
            <person name="Gostincar C."/>
            <person name="Fang C."/>
            <person name="Gunde-Cimerman N."/>
            <person name="Song Z."/>
        </authorList>
    </citation>
    <scope>NUCLEOTIDE SEQUENCE</scope>
    <source>
        <strain evidence="1">EXF-9298</strain>
    </source>
</reference>
<gene>
    <name evidence="1" type="ORF">KCU98_g16833</name>
</gene>
<comment type="caution">
    <text evidence="1">The sequence shown here is derived from an EMBL/GenBank/DDBJ whole genome shotgun (WGS) entry which is preliminary data.</text>
</comment>
<dbReference type="PANTHER" id="PTHR38797">
    <property type="entry name" value="NUCLEAR PORE COMPLEX PROTEIN NUP85-RELATED"/>
    <property type="match status" value="1"/>
</dbReference>
<feature type="non-terminal residue" evidence="1">
    <location>
        <position position="1"/>
    </location>
</feature>
<dbReference type="InterPro" id="IPR022085">
    <property type="entry name" value="OpdG"/>
</dbReference>
<dbReference type="EMBL" id="JAHFXS010003953">
    <property type="protein sequence ID" value="KAG9959441.1"/>
    <property type="molecule type" value="Genomic_DNA"/>
</dbReference>
<organism evidence="1 2">
    <name type="scientific">Aureobasidium melanogenum</name>
    <name type="common">Aureobasidium pullulans var. melanogenum</name>
    <dbReference type="NCBI Taxonomy" id="46634"/>
    <lineage>
        <taxon>Eukaryota</taxon>
        <taxon>Fungi</taxon>
        <taxon>Dikarya</taxon>
        <taxon>Ascomycota</taxon>
        <taxon>Pezizomycotina</taxon>
        <taxon>Dothideomycetes</taxon>
        <taxon>Dothideomycetidae</taxon>
        <taxon>Dothideales</taxon>
        <taxon>Saccotheciaceae</taxon>
        <taxon>Aureobasidium</taxon>
    </lineage>
</organism>
<sequence>MTQVSSWATSTREGLEKYSGNIDDTNEDLHAIDAIEKFLTGGQSTLRAARRIISIYEPRLRTRRTGDVASLWANICQAARSIDSSASVRLAQLVLSLRGQSDIISPTGYVAKNGHVVYWRDLPGWDRMFREHGYEIDPPDGNDVEWHAQAPQLLNITVFAATLMARSDGNLDVSFPASIAMEMGVDRPYDNTRELQEEWCMYIPPAATWILIAGSKIRELCFMDELPEAANQHSIRSQWGGRTYCSRRWEFWKRRFKHLGEDTAIDDRCQGFTKQAYDAMDELDAKD</sequence>
<evidence type="ECO:0000313" key="1">
    <source>
        <dbReference type="EMBL" id="KAG9959441.1"/>
    </source>
</evidence>
<dbReference type="Pfam" id="PF12311">
    <property type="entry name" value="DUF3632"/>
    <property type="match status" value="1"/>
</dbReference>
<dbReference type="Proteomes" id="UP000729357">
    <property type="component" value="Unassembled WGS sequence"/>
</dbReference>
<dbReference type="AlphaFoldDB" id="A0A9P8F9G6"/>
<evidence type="ECO:0000313" key="2">
    <source>
        <dbReference type="Proteomes" id="UP000729357"/>
    </source>
</evidence>
<reference evidence="1" key="2">
    <citation type="submission" date="2021-08" db="EMBL/GenBank/DDBJ databases">
        <authorList>
            <person name="Gostincar C."/>
            <person name="Sun X."/>
            <person name="Song Z."/>
            <person name="Gunde-Cimerman N."/>
        </authorList>
    </citation>
    <scope>NUCLEOTIDE SEQUENCE</scope>
    <source>
        <strain evidence="1">EXF-9298</strain>
    </source>
</reference>
<keyword evidence="2" id="KW-1185">Reference proteome</keyword>
<dbReference type="InterPro" id="IPR053204">
    <property type="entry name" value="Oxopyrrolidines_Biosynth-assoc"/>
</dbReference>
<accession>A0A9P8F9G6</accession>